<dbReference type="AlphaFoldDB" id="B1LF22"/>
<organism evidence="2 3">
    <name type="scientific">Escherichia coli (strain SMS-3-5 / SECEC)</name>
    <dbReference type="NCBI Taxonomy" id="439855"/>
    <lineage>
        <taxon>Bacteria</taxon>
        <taxon>Pseudomonadati</taxon>
        <taxon>Pseudomonadota</taxon>
        <taxon>Gammaproteobacteria</taxon>
        <taxon>Enterobacterales</taxon>
        <taxon>Enterobacteriaceae</taxon>
        <taxon>Escherichia</taxon>
    </lineage>
</organism>
<protein>
    <submittedName>
        <fullName evidence="2">Uncharacterized protein</fullName>
    </submittedName>
</protein>
<reference evidence="2 3" key="1">
    <citation type="journal article" date="2008" name="J. Bacteriol.">
        <title>Insights into the environmental resistance gene pool from the genome sequence of the multidrug-resistant environmental isolate Escherichia coli SMS-3-5.</title>
        <authorList>
            <person name="Fricke W.F."/>
            <person name="Wright M.S."/>
            <person name="Lindell A.H."/>
            <person name="Harkins D.M."/>
            <person name="Baker-Austin C."/>
            <person name="Ravel J."/>
            <person name="Stepanauskas R."/>
        </authorList>
    </citation>
    <scope>NUCLEOTIDE SEQUENCE [LARGE SCALE GENOMIC DNA]</scope>
    <source>
        <strain evidence="3">SMS-3-5 / SECEC</strain>
    </source>
</reference>
<keyword evidence="1" id="KW-0812">Transmembrane</keyword>
<evidence type="ECO:0000313" key="3">
    <source>
        <dbReference type="Proteomes" id="UP000007011"/>
    </source>
</evidence>
<name>B1LF22_ECOSM</name>
<dbReference type="EMBL" id="CP000970">
    <property type="protein sequence ID" value="ACB15801.1"/>
    <property type="molecule type" value="Genomic_DNA"/>
</dbReference>
<dbReference type="KEGG" id="ecm:EcSMS35_3323"/>
<dbReference type="HOGENOM" id="CLU_3308734_0_0_6"/>
<keyword evidence="1" id="KW-0472">Membrane</keyword>
<evidence type="ECO:0000256" key="1">
    <source>
        <dbReference type="SAM" id="Phobius"/>
    </source>
</evidence>
<accession>B1LF22</accession>
<sequence length="39" mass="4584">MKSLYNLIAFNLLIFNGFVFMCKNILPVIYLVFVWLLTA</sequence>
<gene>
    <name evidence="2" type="ordered locus">EcSMS35_3323</name>
</gene>
<proteinExistence type="predicted"/>
<feature type="transmembrane region" description="Helical" evidence="1">
    <location>
        <begin position="12"/>
        <end position="37"/>
    </location>
</feature>
<evidence type="ECO:0000313" key="2">
    <source>
        <dbReference type="EMBL" id="ACB15801.1"/>
    </source>
</evidence>
<keyword evidence="1" id="KW-1133">Transmembrane helix</keyword>
<dbReference type="Proteomes" id="UP000007011">
    <property type="component" value="Chromosome"/>
</dbReference>